<dbReference type="Proteomes" id="UP000499080">
    <property type="component" value="Unassembled WGS sequence"/>
</dbReference>
<name>A0A4Y2RWN2_ARAVE</name>
<organism evidence="1 2">
    <name type="scientific">Araneus ventricosus</name>
    <name type="common">Orbweaver spider</name>
    <name type="synonym">Epeira ventricosa</name>
    <dbReference type="NCBI Taxonomy" id="182803"/>
    <lineage>
        <taxon>Eukaryota</taxon>
        <taxon>Metazoa</taxon>
        <taxon>Ecdysozoa</taxon>
        <taxon>Arthropoda</taxon>
        <taxon>Chelicerata</taxon>
        <taxon>Arachnida</taxon>
        <taxon>Araneae</taxon>
        <taxon>Araneomorphae</taxon>
        <taxon>Entelegynae</taxon>
        <taxon>Araneoidea</taxon>
        <taxon>Araneidae</taxon>
        <taxon>Araneus</taxon>
    </lineage>
</organism>
<proteinExistence type="predicted"/>
<dbReference type="EMBL" id="BGPR01018849">
    <property type="protein sequence ID" value="GBN80304.1"/>
    <property type="molecule type" value="Genomic_DNA"/>
</dbReference>
<protein>
    <submittedName>
        <fullName evidence="1">Uncharacterized protein</fullName>
    </submittedName>
</protein>
<evidence type="ECO:0000313" key="2">
    <source>
        <dbReference type="Proteomes" id="UP000499080"/>
    </source>
</evidence>
<sequence>MFYRLAQERPFFTQEESVSNGGLSRDRVLCGALLSIPGELIGPSSRKLSEEEEKEITSPLTKVWRSLASRGERRWQETRFSQRPILTVLNSVLRDVQRKNTYKTQGGEREMN</sequence>
<reference evidence="1 2" key="1">
    <citation type="journal article" date="2019" name="Sci. Rep.">
        <title>Orb-weaving spider Araneus ventricosus genome elucidates the spidroin gene catalogue.</title>
        <authorList>
            <person name="Kono N."/>
            <person name="Nakamura H."/>
            <person name="Ohtoshi R."/>
            <person name="Moran D.A.P."/>
            <person name="Shinohara A."/>
            <person name="Yoshida Y."/>
            <person name="Fujiwara M."/>
            <person name="Mori M."/>
            <person name="Tomita M."/>
            <person name="Arakawa K."/>
        </authorList>
    </citation>
    <scope>NUCLEOTIDE SEQUENCE [LARGE SCALE GENOMIC DNA]</scope>
</reference>
<keyword evidence="2" id="KW-1185">Reference proteome</keyword>
<accession>A0A4Y2RWN2</accession>
<comment type="caution">
    <text evidence="1">The sequence shown here is derived from an EMBL/GenBank/DDBJ whole genome shotgun (WGS) entry which is preliminary data.</text>
</comment>
<evidence type="ECO:0000313" key="1">
    <source>
        <dbReference type="EMBL" id="GBN80304.1"/>
    </source>
</evidence>
<dbReference type="AlphaFoldDB" id="A0A4Y2RWN2"/>
<gene>
    <name evidence="1" type="ORF">AVEN_188639_1</name>
</gene>